<dbReference type="EMBL" id="LBTF01000064">
    <property type="protein sequence ID" value="KKQ34047.1"/>
    <property type="molecule type" value="Genomic_DNA"/>
</dbReference>
<sequence>MEIIVSNPKVSEREYIKKIEKLAENFWRSEEQTRRMPRPNMYCPPDWPSHRKVTVDVFTKNIFKKDEIELILDLVKQRNKFILYVHESEMRFYPIFCLVWNMNPPMAGWKGSQTRKYLIKFKEEHLPNEYKEEELKKLLDVLYGSENLQKLSAYDYKLPERESFFNKFYY</sequence>
<evidence type="ECO:0000313" key="1">
    <source>
        <dbReference type="EMBL" id="KKQ34047.1"/>
    </source>
</evidence>
<protein>
    <submittedName>
        <fullName evidence="1">Uncharacterized protein</fullName>
    </submittedName>
</protein>
<reference evidence="1 2" key="1">
    <citation type="journal article" date="2015" name="Nature">
        <title>rRNA introns, odd ribosomes, and small enigmatic genomes across a large radiation of phyla.</title>
        <authorList>
            <person name="Brown C.T."/>
            <person name="Hug L.A."/>
            <person name="Thomas B.C."/>
            <person name="Sharon I."/>
            <person name="Castelle C.J."/>
            <person name="Singh A."/>
            <person name="Wilkins M.J."/>
            <person name="Williams K.H."/>
            <person name="Banfield J.F."/>
        </authorList>
    </citation>
    <scope>NUCLEOTIDE SEQUENCE [LARGE SCALE GENOMIC DNA]</scope>
</reference>
<accession>A0A0G0GVD6</accession>
<dbReference type="AlphaFoldDB" id="A0A0G0GVD6"/>
<organism evidence="1 2">
    <name type="scientific">Candidatus Nomurabacteria bacterium GW2011_GWB1_37_5</name>
    <dbReference type="NCBI Taxonomy" id="1618742"/>
    <lineage>
        <taxon>Bacteria</taxon>
        <taxon>Candidatus Nomuraibacteriota</taxon>
    </lineage>
</organism>
<comment type="caution">
    <text evidence="1">The sequence shown here is derived from an EMBL/GenBank/DDBJ whole genome shotgun (WGS) entry which is preliminary data.</text>
</comment>
<name>A0A0G0GVD6_9BACT</name>
<gene>
    <name evidence="1" type="ORF">US50_C0064G0009</name>
</gene>
<dbReference type="Proteomes" id="UP000033876">
    <property type="component" value="Unassembled WGS sequence"/>
</dbReference>
<evidence type="ECO:0000313" key="2">
    <source>
        <dbReference type="Proteomes" id="UP000033876"/>
    </source>
</evidence>
<proteinExistence type="predicted"/>